<dbReference type="Pfam" id="PF01925">
    <property type="entry name" value="TauE"/>
    <property type="match status" value="1"/>
</dbReference>
<name>A0A6J6CH41_9ZZZZ</name>
<dbReference type="GO" id="GO:0005886">
    <property type="term" value="C:plasma membrane"/>
    <property type="evidence" value="ECO:0007669"/>
    <property type="project" value="UniProtKB-SubCell"/>
</dbReference>
<feature type="transmembrane region" description="Helical" evidence="7">
    <location>
        <begin position="175"/>
        <end position="194"/>
    </location>
</feature>
<dbReference type="PANTHER" id="PTHR30269:SF37">
    <property type="entry name" value="MEMBRANE TRANSPORTER PROTEIN"/>
    <property type="match status" value="1"/>
</dbReference>
<keyword evidence="5 7" id="KW-1133">Transmembrane helix</keyword>
<comment type="subcellular location">
    <subcellularLocation>
        <location evidence="1">Cell membrane</location>
        <topology evidence="1">Multi-pass membrane protein</topology>
    </subcellularLocation>
</comment>
<evidence type="ECO:0000256" key="6">
    <source>
        <dbReference type="ARBA" id="ARBA00023136"/>
    </source>
</evidence>
<dbReference type="AlphaFoldDB" id="A0A6J6CH41"/>
<feature type="transmembrane region" description="Helical" evidence="7">
    <location>
        <begin position="12"/>
        <end position="39"/>
    </location>
</feature>
<evidence type="ECO:0000313" key="8">
    <source>
        <dbReference type="EMBL" id="CAB4550747.1"/>
    </source>
</evidence>
<evidence type="ECO:0000256" key="4">
    <source>
        <dbReference type="ARBA" id="ARBA00022692"/>
    </source>
</evidence>
<evidence type="ECO:0000256" key="1">
    <source>
        <dbReference type="ARBA" id="ARBA00004651"/>
    </source>
</evidence>
<protein>
    <submittedName>
        <fullName evidence="8">Unannotated protein</fullName>
    </submittedName>
</protein>
<reference evidence="8" key="1">
    <citation type="submission" date="2020-05" db="EMBL/GenBank/DDBJ databases">
        <authorList>
            <person name="Chiriac C."/>
            <person name="Salcher M."/>
            <person name="Ghai R."/>
            <person name="Kavagutti S V."/>
        </authorList>
    </citation>
    <scope>NUCLEOTIDE SEQUENCE</scope>
</reference>
<keyword evidence="3" id="KW-1003">Cell membrane</keyword>
<feature type="transmembrane region" description="Helical" evidence="7">
    <location>
        <begin position="136"/>
        <end position="155"/>
    </location>
</feature>
<dbReference type="EMBL" id="CAEZSL010000159">
    <property type="protein sequence ID" value="CAB4550747.1"/>
    <property type="molecule type" value="Genomic_DNA"/>
</dbReference>
<keyword evidence="6 7" id="KW-0472">Membrane</keyword>
<keyword evidence="2" id="KW-0813">Transport</keyword>
<feature type="transmembrane region" description="Helical" evidence="7">
    <location>
        <begin position="201"/>
        <end position="222"/>
    </location>
</feature>
<dbReference type="InterPro" id="IPR052017">
    <property type="entry name" value="TSUP"/>
</dbReference>
<feature type="transmembrane region" description="Helical" evidence="7">
    <location>
        <begin position="106"/>
        <end position="124"/>
    </location>
</feature>
<evidence type="ECO:0000256" key="3">
    <source>
        <dbReference type="ARBA" id="ARBA00022475"/>
    </source>
</evidence>
<feature type="transmembrane region" description="Helical" evidence="7">
    <location>
        <begin position="82"/>
        <end position="100"/>
    </location>
</feature>
<dbReference type="InterPro" id="IPR002781">
    <property type="entry name" value="TM_pro_TauE-like"/>
</dbReference>
<accession>A0A6J6CH41</accession>
<dbReference type="PANTHER" id="PTHR30269">
    <property type="entry name" value="TRANSMEMBRANE PROTEIN YFCA"/>
    <property type="match status" value="1"/>
</dbReference>
<organism evidence="8">
    <name type="scientific">freshwater metagenome</name>
    <dbReference type="NCBI Taxonomy" id="449393"/>
    <lineage>
        <taxon>unclassified sequences</taxon>
        <taxon>metagenomes</taxon>
        <taxon>ecological metagenomes</taxon>
    </lineage>
</organism>
<feature type="transmembrane region" description="Helical" evidence="7">
    <location>
        <begin position="51"/>
        <end position="70"/>
    </location>
</feature>
<evidence type="ECO:0000256" key="7">
    <source>
        <dbReference type="SAM" id="Phobius"/>
    </source>
</evidence>
<sequence>MFAVTEIAGLPIYMVVVCTLLALIGSSVQGSLGFGLGMLTSPIFAMIDQSFVPVAMMLAVMPLTFGVALRDRHYIDTSGFKWALLGRFPGVFIGIVALRAMNKDALSYAVASSVAIAVIISVITARRGQVIKTTPITLSSAGLASGFMGTVTSIGGPPMALVYKDGEPRTIRATLAAFFSIGVVITVVGFLLSGEIGRHELALTLVILPGVLGGLPVSSLLGDRLPAHIMRPLILVICAMSASLLFLQTAL</sequence>
<feature type="transmembrane region" description="Helical" evidence="7">
    <location>
        <begin position="228"/>
        <end position="247"/>
    </location>
</feature>
<keyword evidence="4 7" id="KW-0812">Transmembrane</keyword>
<evidence type="ECO:0000256" key="5">
    <source>
        <dbReference type="ARBA" id="ARBA00022989"/>
    </source>
</evidence>
<evidence type="ECO:0000256" key="2">
    <source>
        <dbReference type="ARBA" id="ARBA00022448"/>
    </source>
</evidence>
<proteinExistence type="predicted"/>
<gene>
    <name evidence="8" type="ORF">UFOPK1421_01266</name>
</gene>